<sequence>MAALLPALVEGSWGPNPPKNLSAKLQMYFQSRERSGCGEFEVHQEPGSPPRFLGGALGTAGDPAAWSHAKRFSVRGPDSAGLRLHIPRSGVQNYHFS</sequence>
<organism evidence="3 4">
    <name type="scientific">Marmota monax</name>
    <name type="common">Woodchuck</name>
    <dbReference type="NCBI Taxonomy" id="9995"/>
    <lineage>
        <taxon>Eukaryota</taxon>
        <taxon>Metazoa</taxon>
        <taxon>Chordata</taxon>
        <taxon>Craniata</taxon>
        <taxon>Vertebrata</taxon>
        <taxon>Euteleostomi</taxon>
        <taxon>Mammalia</taxon>
        <taxon>Eutheria</taxon>
        <taxon>Euarchontoglires</taxon>
        <taxon>Glires</taxon>
        <taxon>Rodentia</taxon>
        <taxon>Sciuromorpha</taxon>
        <taxon>Sciuridae</taxon>
        <taxon>Xerinae</taxon>
        <taxon>Marmotini</taxon>
        <taxon>Marmota</taxon>
    </lineage>
</organism>
<protein>
    <recommendedName>
        <fullName evidence="1">PAR14-like first RRM domain-containing protein</fullName>
    </recommendedName>
</protein>
<name>A0A5E4B119_MARMO</name>
<dbReference type="Pfam" id="PF23222">
    <property type="entry name" value="RRM_PARP14_1"/>
    <property type="match status" value="1"/>
</dbReference>
<accession>A0A5E4B119</accession>
<dbReference type="EMBL" id="CABDUW010000227">
    <property type="protein sequence ID" value="VTJ63374.1"/>
    <property type="molecule type" value="Genomic_DNA"/>
</dbReference>
<gene>
    <name evidence="2" type="ORF">GHT09_003766</name>
    <name evidence="3" type="ORF">MONAX_5E024295</name>
</gene>
<evidence type="ECO:0000313" key="3">
    <source>
        <dbReference type="EMBL" id="VTJ63374.1"/>
    </source>
</evidence>
<dbReference type="InterPro" id="IPR057051">
    <property type="entry name" value="PARP14_RPM_1"/>
</dbReference>
<proteinExistence type="predicted"/>
<evidence type="ECO:0000313" key="4">
    <source>
        <dbReference type="Proteomes" id="UP000335636"/>
    </source>
</evidence>
<reference evidence="3 4" key="1">
    <citation type="submission" date="2019-04" db="EMBL/GenBank/DDBJ databases">
        <authorList>
            <person name="Alioto T."/>
            <person name="Alioto T."/>
        </authorList>
    </citation>
    <scope>NUCLEOTIDE SEQUENCE [LARGE SCALE GENOMIC DNA]</scope>
</reference>
<keyword evidence="4" id="KW-1185">Reference proteome</keyword>
<evidence type="ECO:0000259" key="1">
    <source>
        <dbReference type="Pfam" id="PF23222"/>
    </source>
</evidence>
<evidence type="ECO:0000313" key="2">
    <source>
        <dbReference type="EMBL" id="KAF7484712.1"/>
    </source>
</evidence>
<dbReference type="Proteomes" id="UP000335636">
    <property type="component" value="Unassembled WGS sequence"/>
</dbReference>
<dbReference type="EMBL" id="WJEC01000224">
    <property type="protein sequence ID" value="KAF7484712.1"/>
    <property type="molecule type" value="Genomic_DNA"/>
</dbReference>
<reference evidence="2" key="2">
    <citation type="submission" date="2020-08" db="EMBL/GenBank/DDBJ databases">
        <authorList>
            <person name="Shumante A."/>
            <person name="Zimin A.V."/>
            <person name="Puiu D."/>
            <person name="Salzberg S.L."/>
        </authorList>
    </citation>
    <scope>NUCLEOTIDE SEQUENCE</scope>
    <source>
        <strain evidence="2">WC2-LM</strain>
        <tissue evidence="2">Liver</tissue>
    </source>
</reference>
<dbReference type="AlphaFoldDB" id="A0A5E4B119"/>
<dbReference type="Proteomes" id="UP000662637">
    <property type="component" value="Unassembled WGS sequence"/>
</dbReference>
<feature type="domain" description="PAR14-like first RRM" evidence="1">
    <location>
        <begin position="8"/>
        <end position="50"/>
    </location>
</feature>